<dbReference type="Proteomes" id="UP000838672">
    <property type="component" value="Unassembled WGS sequence"/>
</dbReference>
<comment type="function">
    <text evidence="1 11">DNA ligase that catalyzes the formation of phosphodiester linkages between 5'-phosphoryl and 3'-hydroxyl groups in double-stranded DNA using NAD as a coenzyme and as the energy source for the reaction. It is essential for DNA replication and repair of damaged DNA.</text>
</comment>
<dbReference type="Pfam" id="PF00533">
    <property type="entry name" value="BRCT"/>
    <property type="match status" value="1"/>
</dbReference>
<feature type="binding site" evidence="11">
    <location>
        <position position="433"/>
    </location>
    <ligand>
        <name>Zn(2+)</name>
        <dbReference type="ChEBI" id="CHEBI:29105"/>
    </ligand>
</feature>
<dbReference type="CDD" id="cd00114">
    <property type="entry name" value="LIGANc"/>
    <property type="match status" value="1"/>
</dbReference>
<dbReference type="InterPro" id="IPR001357">
    <property type="entry name" value="BRCT_dom"/>
</dbReference>
<organism evidence="14 15">
    <name type="scientific">Vibrio stylophorae</name>
    <dbReference type="NCBI Taxonomy" id="659351"/>
    <lineage>
        <taxon>Bacteria</taxon>
        <taxon>Pseudomonadati</taxon>
        <taxon>Pseudomonadota</taxon>
        <taxon>Gammaproteobacteria</taxon>
        <taxon>Vibrionales</taxon>
        <taxon>Vibrionaceae</taxon>
        <taxon>Vibrio</taxon>
    </lineage>
</organism>
<dbReference type="PROSITE" id="PS50172">
    <property type="entry name" value="BRCT"/>
    <property type="match status" value="1"/>
</dbReference>
<evidence type="ECO:0000256" key="4">
    <source>
        <dbReference type="ARBA" id="ARBA00022723"/>
    </source>
</evidence>
<dbReference type="Gene3D" id="3.40.50.10190">
    <property type="entry name" value="BRCT domain"/>
    <property type="match status" value="1"/>
</dbReference>
<keyword evidence="6 11" id="KW-0862">Zinc</keyword>
<evidence type="ECO:0000256" key="11">
    <source>
        <dbReference type="HAMAP-Rule" id="MF_01588"/>
    </source>
</evidence>
<evidence type="ECO:0000256" key="1">
    <source>
        <dbReference type="ARBA" id="ARBA00004067"/>
    </source>
</evidence>
<evidence type="ECO:0000313" key="15">
    <source>
        <dbReference type="Proteomes" id="UP000838672"/>
    </source>
</evidence>
<dbReference type="PANTHER" id="PTHR23389">
    <property type="entry name" value="CHROMOSOME TRANSMISSION FIDELITY FACTOR 18"/>
    <property type="match status" value="1"/>
</dbReference>
<dbReference type="InterPro" id="IPR013839">
    <property type="entry name" value="DNAligase_adenylation"/>
</dbReference>
<evidence type="ECO:0000256" key="7">
    <source>
        <dbReference type="ARBA" id="ARBA00022842"/>
    </source>
</evidence>
<dbReference type="InterPro" id="IPR001679">
    <property type="entry name" value="DNA_ligase"/>
</dbReference>
<dbReference type="Pfam" id="PF03119">
    <property type="entry name" value="DNA_ligase_ZBD"/>
    <property type="match status" value="1"/>
</dbReference>
<dbReference type="InterPro" id="IPR010994">
    <property type="entry name" value="RuvA_2-like"/>
</dbReference>
<dbReference type="Gene3D" id="3.30.470.30">
    <property type="entry name" value="DNA ligase/mRNA capping enzyme"/>
    <property type="match status" value="1"/>
</dbReference>
<keyword evidence="15" id="KW-1185">Reference proteome</keyword>
<evidence type="ECO:0000256" key="5">
    <source>
        <dbReference type="ARBA" id="ARBA00022763"/>
    </source>
</evidence>
<keyword evidence="5 11" id="KW-0227">DNA damage</keyword>
<feature type="binding site" evidence="11">
    <location>
        <position position="291"/>
    </location>
    <ligand>
        <name>NAD(+)</name>
        <dbReference type="ChEBI" id="CHEBI:57540"/>
    </ligand>
</feature>
<dbReference type="NCBIfam" id="TIGR00575">
    <property type="entry name" value="dnlj"/>
    <property type="match status" value="1"/>
</dbReference>
<dbReference type="SUPFAM" id="SSF47781">
    <property type="entry name" value="RuvA domain 2-like"/>
    <property type="match status" value="1"/>
</dbReference>
<dbReference type="Pfam" id="PF01653">
    <property type="entry name" value="DNA_ligase_aden"/>
    <property type="match status" value="1"/>
</dbReference>
<feature type="active site" description="N6-AMP-lysine intermediate" evidence="11">
    <location>
        <position position="116"/>
    </location>
</feature>
<keyword evidence="4 11" id="KW-0479">Metal-binding</keyword>
<evidence type="ECO:0000256" key="6">
    <source>
        <dbReference type="ARBA" id="ARBA00022833"/>
    </source>
</evidence>
<accession>A0ABM8ZV02</accession>
<dbReference type="SMART" id="SM00278">
    <property type="entry name" value="HhH1"/>
    <property type="match status" value="4"/>
</dbReference>
<feature type="binding site" evidence="11">
    <location>
        <position position="412"/>
    </location>
    <ligand>
        <name>Zn(2+)</name>
        <dbReference type="ChEBI" id="CHEBI:29105"/>
    </ligand>
</feature>
<dbReference type="GO" id="GO:0003911">
    <property type="term" value="F:DNA ligase (NAD+) activity"/>
    <property type="evidence" value="ECO:0007669"/>
    <property type="project" value="UniProtKB-EC"/>
</dbReference>
<gene>
    <name evidence="14" type="primary">ligA_1</name>
    <name evidence="11" type="synonym">ligA</name>
    <name evidence="14" type="ORF">VST7929_02065</name>
</gene>
<comment type="cofactor">
    <cofactor evidence="11">
        <name>Mg(2+)</name>
        <dbReference type="ChEBI" id="CHEBI:18420"/>
    </cofactor>
    <cofactor evidence="11">
        <name>Mn(2+)</name>
        <dbReference type="ChEBI" id="CHEBI:29035"/>
    </cofactor>
</comment>
<dbReference type="Pfam" id="PF14520">
    <property type="entry name" value="HHH_5"/>
    <property type="match status" value="1"/>
</dbReference>
<dbReference type="Gene3D" id="2.40.50.140">
    <property type="entry name" value="Nucleic acid-binding proteins"/>
    <property type="match status" value="1"/>
</dbReference>
<name>A0ABM8ZV02_9VIBR</name>
<dbReference type="PANTHER" id="PTHR23389:SF9">
    <property type="entry name" value="DNA LIGASE"/>
    <property type="match status" value="1"/>
</dbReference>
<evidence type="ECO:0000256" key="9">
    <source>
        <dbReference type="ARBA" id="ARBA00023204"/>
    </source>
</evidence>
<dbReference type="PIRSF" id="PIRSF001604">
    <property type="entry name" value="LigA"/>
    <property type="match status" value="1"/>
</dbReference>
<dbReference type="PROSITE" id="PS01055">
    <property type="entry name" value="DNA_LIGASE_N1"/>
    <property type="match status" value="1"/>
</dbReference>
<comment type="caution">
    <text evidence="11">Lacks conserved residue(s) required for the propagation of feature annotation.</text>
</comment>
<feature type="binding site" evidence="11">
    <location>
        <position position="174"/>
    </location>
    <ligand>
        <name>NAD(+)</name>
        <dbReference type="ChEBI" id="CHEBI:57540"/>
    </ligand>
</feature>
<dbReference type="EC" id="6.5.1.2" evidence="11 12"/>
<feature type="binding site" evidence="11">
    <location>
        <position position="137"/>
    </location>
    <ligand>
        <name>NAD(+)</name>
        <dbReference type="ChEBI" id="CHEBI:57540"/>
    </ligand>
</feature>
<dbReference type="SMART" id="SM00292">
    <property type="entry name" value="BRCT"/>
    <property type="match status" value="1"/>
</dbReference>
<dbReference type="EMBL" id="CAKLDI010000001">
    <property type="protein sequence ID" value="CAH0534157.1"/>
    <property type="molecule type" value="Genomic_DNA"/>
</dbReference>
<feature type="domain" description="BRCT" evidence="13">
    <location>
        <begin position="593"/>
        <end position="671"/>
    </location>
</feature>
<feature type="binding site" evidence="11">
    <location>
        <position position="114"/>
    </location>
    <ligand>
        <name>NAD(+)</name>
        <dbReference type="ChEBI" id="CHEBI:57540"/>
    </ligand>
</feature>
<proteinExistence type="inferred from homology"/>
<keyword evidence="8 11" id="KW-0520">NAD</keyword>
<dbReference type="Gene3D" id="6.20.10.30">
    <property type="match status" value="1"/>
</dbReference>
<dbReference type="InterPro" id="IPR004150">
    <property type="entry name" value="NAD_DNA_ligase_OB"/>
</dbReference>
<protein>
    <recommendedName>
        <fullName evidence="11 12">DNA ligase</fullName>
        <ecNumber evidence="11 12">6.5.1.2</ecNumber>
    </recommendedName>
    <alternativeName>
        <fullName evidence="11">Polydeoxyribonucleotide synthase [NAD(+)]</fullName>
    </alternativeName>
</protein>
<keyword evidence="7 11" id="KW-0460">Magnesium</keyword>
<dbReference type="SMART" id="SM00532">
    <property type="entry name" value="LIGANc"/>
    <property type="match status" value="1"/>
</dbReference>
<dbReference type="Pfam" id="PF03120">
    <property type="entry name" value="OB_DNA_ligase"/>
    <property type="match status" value="1"/>
</dbReference>
<dbReference type="InterPro" id="IPR041663">
    <property type="entry name" value="DisA/LigA_HHH"/>
</dbReference>
<reference evidence="14" key="1">
    <citation type="submission" date="2021-11" db="EMBL/GenBank/DDBJ databases">
        <authorList>
            <person name="Rodrigo-Torres L."/>
            <person name="Arahal R. D."/>
            <person name="Lucena T."/>
        </authorList>
    </citation>
    <scope>NUCLEOTIDE SEQUENCE</scope>
    <source>
        <strain evidence="14">CECT 7929</strain>
    </source>
</reference>
<keyword evidence="9 11" id="KW-0234">DNA repair</keyword>
<evidence type="ECO:0000259" key="13">
    <source>
        <dbReference type="PROSITE" id="PS50172"/>
    </source>
</evidence>
<evidence type="ECO:0000256" key="3">
    <source>
        <dbReference type="ARBA" id="ARBA00022705"/>
    </source>
</evidence>
<dbReference type="InterPro" id="IPR012340">
    <property type="entry name" value="NA-bd_OB-fold"/>
</dbReference>
<dbReference type="Gene3D" id="1.10.287.610">
    <property type="entry name" value="Helix hairpin bin"/>
    <property type="match status" value="1"/>
</dbReference>
<dbReference type="SUPFAM" id="SSF50249">
    <property type="entry name" value="Nucleic acid-binding proteins"/>
    <property type="match status" value="1"/>
</dbReference>
<comment type="catalytic activity">
    <reaction evidence="10 11 12">
        <text>NAD(+) + (deoxyribonucleotide)n-3'-hydroxyl + 5'-phospho-(deoxyribonucleotide)m = (deoxyribonucleotide)n+m + AMP + beta-nicotinamide D-nucleotide.</text>
        <dbReference type="EC" id="6.5.1.2"/>
    </reaction>
</comment>
<evidence type="ECO:0000256" key="8">
    <source>
        <dbReference type="ARBA" id="ARBA00023027"/>
    </source>
</evidence>
<comment type="similarity">
    <text evidence="11">Belongs to the NAD-dependent DNA ligase family. LigA subfamily.</text>
</comment>
<dbReference type="InterPro" id="IPR018239">
    <property type="entry name" value="DNA_ligase_AS"/>
</dbReference>
<dbReference type="RefSeq" id="WP_237466555.1">
    <property type="nucleotide sequence ID" value="NZ_CAKLDI010000001.1"/>
</dbReference>
<keyword evidence="3 11" id="KW-0235">DNA replication</keyword>
<feature type="binding site" evidence="11">
    <location>
        <position position="315"/>
    </location>
    <ligand>
        <name>NAD(+)</name>
        <dbReference type="ChEBI" id="CHEBI:57540"/>
    </ligand>
</feature>
<sequence>MSDTLQQQIEALREQIIYHEHCYYVLDAPEVPDAEFDRLMRALQTMEAQHPELITPQSPTQRVSGTPVASLQSVQHEMPMLSLDNAFNDEEMQGFVSRAMDRLNQSQALTFCCEPKLDGLAISLLYENGLLVRGATRGDGSTGENVTENVRTIRAIPLKLQGEHVPVRLEVRGEIFMDKAGFEKLNDNARAKGLKLFANPRNAAAGSLRQLDARIAATRPLRFYAYGMGISEPQQNFDSHYGMLMQLKAWGFPVSDAVKQVTGTQAVLQYIQAMGETRNNLAFEIDGAVTKVDSIAQQQQLGFVSRAPRWAIAFKFPAQEELTTLQDVEFQVGRTGAITPVAKLAPVYVGGVTVSNATLHNADEIARLGAMIGDTVVIRRAGDVIPQVASVVLSKRPENAKAIVFPTLCPVCQSPVERVEGEAVIRCSGGLVCAAQRKQALKHFASRKALDMDGMGDKIVEQLVDKEMVHTPAELFQLTPGQLTRLERMGPKSAQKLVDAINVAKQTTLARFLYALGIREVGEATAQNLAQHFLTLDALMNADETALLAVPDVGQVVAQHIVTFFASEHQREVVQALLGAGISWPEVSAPVIGESATLADEIVVITGSFTAMSRSEIKAALETLGAKVTGSVSKKTTIVVVGEAAGSKLDKAQSLGIRIWDEATLLSQLQN</sequence>
<dbReference type="CDD" id="cd17748">
    <property type="entry name" value="BRCT_DNA_ligase_like"/>
    <property type="match status" value="1"/>
</dbReference>
<dbReference type="InterPro" id="IPR004149">
    <property type="entry name" value="Znf_DNAligase_C4"/>
</dbReference>
<dbReference type="Gene3D" id="1.10.150.20">
    <property type="entry name" value="5' to 3' exonuclease, C-terminal subdomain"/>
    <property type="match status" value="2"/>
</dbReference>
<comment type="caution">
    <text evidence="14">The sequence shown here is derived from an EMBL/GenBank/DDBJ whole genome shotgun (WGS) entry which is preliminary data.</text>
</comment>
<dbReference type="SUPFAM" id="SSF52113">
    <property type="entry name" value="BRCT domain"/>
    <property type="match status" value="1"/>
</dbReference>
<dbReference type="NCBIfam" id="NF005932">
    <property type="entry name" value="PRK07956.1"/>
    <property type="match status" value="1"/>
</dbReference>
<dbReference type="InterPro" id="IPR033136">
    <property type="entry name" value="DNA_ligase_CS"/>
</dbReference>
<dbReference type="SUPFAM" id="SSF56091">
    <property type="entry name" value="DNA ligase/mRNA capping enzyme, catalytic domain"/>
    <property type="match status" value="1"/>
</dbReference>
<evidence type="ECO:0000256" key="10">
    <source>
        <dbReference type="ARBA" id="ARBA00034005"/>
    </source>
</evidence>
<keyword evidence="11" id="KW-0464">Manganese</keyword>
<feature type="binding site" evidence="11">
    <location>
        <position position="409"/>
    </location>
    <ligand>
        <name>Zn(2+)</name>
        <dbReference type="ChEBI" id="CHEBI:29105"/>
    </ligand>
</feature>
<evidence type="ECO:0000256" key="12">
    <source>
        <dbReference type="RuleBase" id="RU000618"/>
    </source>
</evidence>
<feature type="binding site" evidence="11">
    <location>
        <begin position="33"/>
        <end position="37"/>
    </location>
    <ligand>
        <name>NAD(+)</name>
        <dbReference type="ChEBI" id="CHEBI:57540"/>
    </ligand>
</feature>
<dbReference type="InterPro" id="IPR003583">
    <property type="entry name" value="Hlx-hairpin-Hlx_DNA-bd_motif"/>
</dbReference>
<dbReference type="PROSITE" id="PS01056">
    <property type="entry name" value="DNA_LIGASE_N2"/>
    <property type="match status" value="1"/>
</dbReference>
<dbReference type="InterPro" id="IPR013840">
    <property type="entry name" value="DNAligase_N"/>
</dbReference>
<dbReference type="InterPro" id="IPR036420">
    <property type="entry name" value="BRCT_dom_sf"/>
</dbReference>
<evidence type="ECO:0000256" key="2">
    <source>
        <dbReference type="ARBA" id="ARBA00022598"/>
    </source>
</evidence>
<dbReference type="Pfam" id="PF12826">
    <property type="entry name" value="HHH_2"/>
    <property type="match status" value="1"/>
</dbReference>
<dbReference type="HAMAP" id="MF_01588">
    <property type="entry name" value="DNA_ligase_A"/>
    <property type="match status" value="1"/>
</dbReference>
<feature type="binding site" evidence="11">
    <location>
        <begin position="82"/>
        <end position="83"/>
    </location>
    <ligand>
        <name>NAD(+)</name>
        <dbReference type="ChEBI" id="CHEBI:57540"/>
    </ligand>
</feature>
<keyword evidence="2 11" id="KW-0436">Ligase</keyword>
<evidence type="ECO:0000313" key="14">
    <source>
        <dbReference type="EMBL" id="CAH0534157.1"/>
    </source>
</evidence>